<dbReference type="Proteomes" id="UP000269883">
    <property type="component" value="Chromosome"/>
</dbReference>
<keyword evidence="8" id="KW-1185">Reference proteome</keyword>
<evidence type="ECO:0000256" key="1">
    <source>
        <dbReference type="ARBA" id="ARBA00051114"/>
    </source>
</evidence>
<dbReference type="CDD" id="cd00130">
    <property type="entry name" value="PAS"/>
    <property type="match status" value="2"/>
</dbReference>
<dbReference type="SMART" id="SM00267">
    <property type="entry name" value="GGDEF"/>
    <property type="match status" value="1"/>
</dbReference>
<evidence type="ECO:0000313" key="8">
    <source>
        <dbReference type="Proteomes" id="UP000269883"/>
    </source>
</evidence>
<protein>
    <submittedName>
        <fullName evidence="7">Sensory box protein</fullName>
    </submittedName>
</protein>
<dbReference type="FunFam" id="3.20.20.450:FF:000001">
    <property type="entry name" value="Cyclic di-GMP phosphodiesterase yahA"/>
    <property type="match status" value="1"/>
</dbReference>
<dbReference type="PANTHER" id="PTHR44757">
    <property type="entry name" value="DIGUANYLATE CYCLASE DGCP"/>
    <property type="match status" value="1"/>
</dbReference>
<dbReference type="InterPro" id="IPR029016">
    <property type="entry name" value="GAF-like_dom_sf"/>
</dbReference>
<dbReference type="CDD" id="cd18774">
    <property type="entry name" value="PDC2_HK_sensor"/>
    <property type="match status" value="1"/>
</dbReference>
<dbReference type="PROSITE" id="PS50113">
    <property type="entry name" value="PAC"/>
    <property type="match status" value="2"/>
</dbReference>
<sequence length="1202" mass="134315">MPRPVSPFKPTTQRHYLLLHGVGLLLLFLIFWTLNLWTDRRAVIRHEAIFNEQQSLQVQLAAQAMHSRMNEVFSALEIYTQYSFPELERGLRDVSSIQTLLDTTTVNIPTLLTLAYLDAPDSIVAQSGGKAAGGKATRLLLDWSEKYWSTFSDGRALPLVPPLHASRDIQAMGLFYPVLVDGKFRGILTGIVDLGTVIRTHIAPLRSGQHGAAFILGSTGQVLFDHEAQLIGRNVFDGLHASHPEVLEIDTRMLSEPSGTGSYSYILRQDGPPTRKLVAWRTAHFGDQSIIIALSAPDTEVNASMTAIRHERHIIGALLLLCLAGMSFLTYRKAVQPDIQASHRRLLDIVEFLPDPTFVIDHEGRVIAWNRAIAAMTGFKAKNMLGKGNFEYAVPFYGERRPGLIDLVGKDYTELIGRYHSVTRDGHAIYAETFVPNAYAGKGAHVWATASQLLDNNGNVVGGIESIRDITHRKVAEQQIRESEERYALAVQGANDGIWDWNLETSSIYLSPRCKQILGYSDEEFESIPGHWQSHVHHDDVEQINSAEEAVIEGREDSFAVEYRVRRRDGSYHWVLDRGTGVVDDDGQTTRILGAISDINTRKENETVSAIMLAMSSAVTTTRDLKTLYAAVHAILIEHIGAETFYIALVDTERDLIDFVYAKDQEHGIPWEPVAISSLKGKSLTLAVFNQAKPLIMNREQQLKFGVMGAPAEVWMGVPLIIKDKVIGVMAVNDYEDPNRYSEKDLRLLSSVSEQVALGIERNMNEEQLTHQALHDDLTSLPNRALFMERLGRAIRRSERRTDYRFAVVMMDLDRFKIINDSHGHLTGDEVLKETARRIAPVLRSVDTLARLGGDEFAILLEEFDKPQQVVHIVRRIQESVSASIMVGDHELRTTASVGIVIKTEDYASSEELLRDSDIAMYQAKQQGKGLFRVFNRTMHLAAMAAMALEHDLERALAAREFKLQYQPIFDAQTRALSGFEALIRWHHPERGPISPAEFIPVAEETGIIIPIGQWVLKQACATMAEWLTLPGSNEGLTISVNLSAKQASHTNLLAMVRRTLHQTNLPPHRLKLELTETAVMESPDASQMILERLKVLGVQLAIDDFGTGYSSLSHLSRLPMDSLKIDHSFIVDLLETEENKEIVKAIVVLAQALELEVVAEGVENEAQLEQVRQLGCNMVQGFHLGRPMDEVDARALLSQHS</sequence>
<dbReference type="InterPro" id="IPR052155">
    <property type="entry name" value="Biofilm_reg_signaling"/>
</dbReference>
<comment type="catalytic activity">
    <reaction evidence="1">
        <text>3',3'-c-di-GMP + H2O = 5'-phosphoguanylyl(3'-&gt;5')guanosine + H(+)</text>
        <dbReference type="Rhea" id="RHEA:24902"/>
        <dbReference type="ChEBI" id="CHEBI:15377"/>
        <dbReference type="ChEBI" id="CHEBI:15378"/>
        <dbReference type="ChEBI" id="CHEBI:58754"/>
        <dbReference type="ChEBI" id="CHEBI:58805"/>
        <dbReference type="EC" id="3.1.4.52"/>
    </reaction>
    <physiologicalReaction direction="left-to-right" evidence="1">
        <dbReference type="Rhea" id="RHEA:24903"/>
    </physiologicalReaction>
</comment>
<dbReference type="NCBIfam" id="TIGR00229">
    <property type="entry name" value="sensory_box"/>
    <property type="match status" value="2"/>
</dbReference>
<dbReference type="InterPro" id="IPR000014">
    <property type="entry name" value="PAS"/>
</dbReference>
<feature type="domain" description="GGDEF" evidence="6">
    <location>
        <begin position="804"/>
        <end position="937"/>
    </location>
</feature>
<keyword evidence="2" id="KW-0812">Transmembrane</keyword>
<dbReference type="InterPro" id="IPR001633">
    <property type="entry name" value="EAL_dom"/>
</dbReference>
<dbReference type="Gene3D" id="3.30.450.40">
    <property type="match status" value="1"/>
</dbReference>
<dbReference type="SUPFAM" id="SSF141868">
    <property type="entry name" value="EAL domain-like"/>
    <property type="match status" value="1"/>
</dbReference>
<dbReference type="CDD" id="cd01949">
    <property type="entry name" value="GGDEF"/>
    <property type="match status" value="1"/>
</dbReference>
<dbReference type="InterPro" id="IPR013656">
    <property type="entry name" value="PAS_4"/>
</dbReference>
<dbReference type="PANTHER" id="PTHR44757:SF2">
    <property type="entry name" value="BIOFILM ARCHITECTURE MAINTENANCE PROTEIN MBAA"/>
    <property type="match status" value="1"/>
</dbReference>
<dbReference type="Pfam" id="PF00990">
    <property type="entry name" value="GGDEF"/>
    <property type="match status" value="1"/>
</dbReference>
<dbReference type="InterPro" id="IPR035919">
    <property type="entry name" value="EAL_sf"/>
</dbReference>
<dbReference type="InterPro" id="IPR035965">
    <property type="entry name" value="PAS-like_dom_sf"/>
</dbReference>
<evidence type="ECO:0000256" key="2">
    <source>
        <dbReference type="SAM" id="Phobius"/>
    </source>
</evidence>
<evidence type="ECO:0000259" key="4">
    <source>
        <dbReference type="PROSITE" id="PS50113"/>
    </source>
</evidence>
<dbReference type="Pfam" id="PF08447">
    <property type="entry name" value="PAS_3"/>
    <property type="match status" value="1"/>
</dbReference>
<dbReference type="EMBL" id="AP017378">
    <property type="protein sequence ID" value="BBD09134.1"/>
    <property type="molecule type" value="Genomic_DNA"/>
</dbReference>
<dbReference type="OrthoDB" id="7673416at2"/>
<feature type="transmembrane region" description="Helical" evidence="2">
    <location>
        <begin position="16"/>
        <end position="37"/>
    </location>
</feature>
<dbReference type="GO" id="GO:0071111">
    <property type="term" value="F:cyclic-guanylate-specific phosphodiesterase activity"/>
    <property type="evidence" value="ECO:0007669"/>
    <property type="project" value="UniProtKB-EC"/>
</dbReference>
<dbReference type="RefSeq" id="WP_126379851.1">
    <property type="nucleotide sequence ID" value="NZ_AP017378.1"/>
</dbReference>
<dbReference type="InterPro" id="IPR003018">
    <property type="entry name" value="GAF"/>
</dbReference>
<feature type="domain" description="PAC" evidence="4">
    <location>
        <begin position="429"/>
        <end position="482"/>
    </location>
</feature>
<evidence type="ECO:0000259" key="6">
    <source>
        <dbReference type="PROSITE" id="PS50887"/>
    </source>
</evidence>
<dbReference type="Gene3D" id="3.30.450.20">
    <property type="entry name" value="PAS domain"/>
    <property type="match status" value="3"/>
</dbReference>
<dbReference type="SMART" id="SM00086">
    <property type="entry name" value="PAC"/>
    <property type="match status" value="1"/>
</dbReference>
<dbReference type="SMART" id="SM00052">
    <property type="entry name" value="EAL"/>
    <property type="match status" value="1"/>
</dbReference>
<dbReference type="SMART" id="SM00091">
    <property type="entry name" value="PAS"/>
    <property type="match status" value="2"/>
</dbReference>
<dbReference type="Pfam" id="PF00563">
    <property type="entry name" value="EAL"/>
    <property type="match status" value="1"/>
</dbReference>
<dbReference type="CDD" id="cd01948">
    <property type="entry name" value="EAL"/>
    <property type="match status" value="1"/>
</dbReference>
<feature type="domain" description="EAL" evidence="5">
    <location>
        <begin position="946"/>
        <end position="1202"/>
    </location>
</feature>
<dbReference type="PROSITE" id="PS50112">
    <property type="entry name" value="PAS"/>
    <property type="match status" value="2"/>
</dbReference>
<organism evidence="7 8">
    <name type="scientific">Desulfovibrio ferrophilus</name>
    <dbReference type="NCBI Taxonomy" id="241368"/>
    <lineage>
        <taxon>Bacteria</taxon>
        <taxon>Pseudomonadati</taxon>
        <taxon>Thermodesulfobacteriota</taxon>
        <taxon>Desulfovibrionia</taxon>
        <taxon>Desulfovibrionales</taxon>
        <taxon>Desulfovibrionaceae</taxon>
        <taxon>Desulfovibrio</taxon>
    </lineage>
</organism>
<dbReference type="SUPFAM" id="SSF55785">
    <property type="entry name" value="PYP-like sensor domain (PAS domain)"/>
    <property type="match status" value="2"/>
</dbReference>
<feature type="domain" description="PAS" evidence="3">
    <location>
        <begin position="342"/>
        <end position="387"/>
    </location>
</feature>
<dbReference type="SUPFAM" id="SSF55073">
    <property type="entry name" value="Nucleotide cyclase"/>
    <property type="match status" value="1"/>
</dbReference>
<dbReference type="InterPro" id="IPR013655">
    <property type="entry name" value="PAS_fold_3"/>
</dbReference>
<accession>A0A2Z6B0Y4</accession>
<dbReference type="SMART" id="SM00065">
    <property type="entry name" value="GAF"/>
    <property type="match status" value="1"/>
</dbReference>
<feature type="domain" description="PAS" evidence="3">
    <location>
        <begin position="483"/>
        <end position="555"/>
    </location>
</feature>
<gene>
    <name evidence="7" type="ORF">DFE_2408</name>
</gene>
<reference evidence="7 8" key="1">
    <citation type="journal article" date="2018" name="Sci. Adv.">
        <title>Multi-heme cytochromes provide a pathway for survival in energy-limited environments.</title>
        <authorList>
            <person name="Deng X."/>
            <person name="Dohmae N."/>
            <person name="Nealson K.H."/>
            <person name="Hashimoto K."/>
            <person name="Okamoto A."/>
        </authorList>
    </citation>
    <scope>NUCLEOTIDE SEQUENCE [LARGE SCALE GENOMIC DNA]</scope>
    <source>
        <strain evidence="7 8">IS5</strain>
    </source>
</reference>
<evidence type="ECO:0000259" key="3">
    <source>
        <dbReference type="PROSITE" id="PS50112"/>
    </source>
</evidence>
<dbReference type="KEGG" id="dfl:DFE_2408"/>
<dbReference type="GO" id="GO:0071732">
    <property type="term" value="P:cellular response to nitric oxide"/>
    <property type="evidence" value="ECO:0007669"/>
    <property type="project" value="UniProtKB-ARBA"/>
</dbReference>
<evidence type="ECO:0000259" key="5">
    <source>
        <dbReference type="PROSITE" id="PS50883"/>
    </source>
</evidence>
<keyword evidence="2" id="KW-0472">Membrane</keyword>
<feature type="transmembrane region" description="Helical" evidence="2">
    <location>
        <begin position="314"/>
        <end position="331"/>
    </location>
</feature>
<dbReference type="InterPro" id="IPR043128">
    <property type="entry name" value="Rev_trsase/Diguanyl_cyclase"/>
</dbReference>
<dbReference type="Pfam" id="PF13185">
    <property type="entry name" value="GAF_2"/>
    <property type="match status" value="1"/>
</dbReference>
<dbReference type="Gene3D" id="3.30.70.270">
    <property type="match status" value="1"/>
</dbReference>
<dbReference type="NCBIfam" id="TIGR00254">
    <property type="entry name" value="GGDEF"/>
    <property type="match status" value="1"/>
</dbReference>
<feature type="domain" description="PAC" evidence="4">
    <location>
        <begin position="559"/>
        <end position="611"/>
    </location>
</feature>
<proteinExistence type="predicted"/>
<dbReference type="InterPro" id="IPR000700">
    <property type="entry name" value="PAS-assoc_C"/>
</dbReference>
<dbReference type="FunFam" id="3.30.70.270:FF:000001">
    <property type="entry name" value="Diguanylate cyclase domain protein"/>
    <property type="match status" value="1"/>
</dbReference>
<dbReference type="AlphaFoldDB" id="A0A2Z6B0Y4"/>
<dbReference type="PROSITE" id="PS50883">
    <property type="entry name" value="EAL"/>
    <property type="match status" value="1"/>
</dbReference>
<dbReference type="Gene3D" id="3.20.20.450">
    <property type="entry name" value="EAL domain"/>
    <property type="match status" value="1"/>
</dbReference>
<dbReference type="SUPFAM" id="SSF55781">
    <property type="entry name" value="GAF domain-like"/>
    <property type="match status" value="1"/>
</dbReference>
<dbReference type="InterPro" id="IPR029787">
    <property type="entry name" value="Nucleotide_cyclase"/>
</dbReference>
<dbReference type="InterPro" id="IPR000160">
    <property type="entry name" value="GGDEF_dom"/>
</dbReference>
<dbReference type="InterPro" id="IPR001610">
    <property type="entry name" value="PAC"/>
</dbReference>
<dbReference type="Pfam" id="PF08448">
    <property type="entry name" value="PAS_4"/>
    <property type="match status" value="1"/>
</dbReference>
<dbReference type="PROSITE" id="PS50887">
    <property type="entry name" value="GGDEF"/>
    <property type="match status" value="1"/>
</dbReference>
<keyword evidence="2" id="KW-1133">Transmembrane helix</keyword>
<evidence type="ECO:0000313" key="7">
    <source>
        <dbReference type="EMBL" id="BBD09134.1"/>
    </source>
</evidence>
<name>A0A2Z6B0Y4_9BACT</name>